<organism evidence="1 2">
    <name type="scientific">Microthlaspi erraticum</name>
    <dbReference type="NCBI Taxonomy" id="1685480"/>
    <lineage>
        <taxon>Eukaryota</taxon>
        <taxon>Viridiplantae</taxon>
        <taxon>Streptophyta</taxon>
        <taxon>Embryophyta</taxon>
        <taxon>Tracheophyta</taxon>
        <taxon>Spermatophyta</taxon>
        <taxon>Magnoliopsida</taxon>
        <taxon>eudicotyledons</taxon>
        <taxon>Gunneridae</taxon>
        <taxon>Pentapetalae</taxon>
        <taxon>rosids</taxon>
        <taxon>malvids</taxon>
        <taxon>Brassicales</taxon>
        <taxon>Brassicaceae</taxon>
        <taxon>Coluteocarpeae</taxon>
        <taxon>Microthlaspi</taxon>
    </lineage>
</organism>
<dbReference type="AlphaFoldDB" id="A0A6D2K8N5"/>
<reference evidence="1" key="1">
    <citation type="submission" date="2020-01" db="EMBL/GenBank/DDBJ databases">
        <authorList>
            <person name="Mishra B."/>
        </authorList>
    </citation>
    <scope>NUCLEOTIDE SEQUENCE [LARGE SCALE GENOMIC DNA]</scope>
</reference>
<evidence type="ECO:0000313" key="2">
    <source>
        <dbReference type="Proteomes" id="UP000467841"/>
    </source>
</evidence>
<evidence type="ECO:0000313" key="1">
    <source>
        <dbReference type="EMBL" id="CAA7049348.1"/>
    </source>
</evidence>
<comment type="caution">
    <text evidence="1">The sequence shown here is derived from an EMBL/GenBank/DDBJ whole genome shotgun (WGS) entry which is preliminary data.</text>
</comment>
<keyword evidence="2" id="KW-1185">Reference proteome</keyword>
<dbReference type="Proteomes" id="UP000467841">
    <property type="component" value="Unassembled WGS sequence"/>
</dbReference>
<sequence length="84" mass="9233">MLGMKKEAAFEASSTHPLDQPVEFVYSTGQEQLDRAAESTRLPFDGLNLKISLFWTKPKATQPLSMFIGVGWVSLSNDLTASKA</sequence>
<dbReference type="EMBL" id="CACVBM020001414">
    <property type="protein sequence ID" value="CAA7049348.1"/>
    <property type="molecule type" value="Genomic_DNA"/>
</dbReference>
<accession>A0A6D2K8N5</accession>
<protein>
    <submittedName>
        <fullName evidence="1">Uncharacterized protein</fullName>
    </submittedName>
</protein>
<proteinExistence type="predicted"/>
<name>A0A6D2K8N5_9BRAS</name>
<gene>
    <name evidence="1" type="ORF">MERR_LOCUS36583</name>
</gene>